<proteinExistence type="predicted"/>
<dbReference type="InterPro" id="IPR036736">
    <property type="entry name" value="ACP-like_sf"/>
</dbReference>
<accession>A0ABT9VV90</accession>
<keyword evidence="1" id="KW-0596">Phosphopantetheine</keyword>
<gene>
    <name evidence="4" type="ORF">J2S11_000647</name>
</gene>
<dbReference type="InterPro" id="IPR009081">
    <property type="entry name" value="PP-bd_ACP"/>
</dbReference>
<evidence type="ECO:0000313" key="5">
    <source>
        <dbReference type="Proteomes" id="UP001235840"/>
    </source>
</evidence>
<dbReference type="InterPro" id="IPR020806">
    <property type="entry name" value="PKS_PP-bd"/>
</dbReference>
<dbReference type="PROSITE" id="PS50075">
    <property type="entry name" value="CARRIER"/>
    <property type="match status" value="1"/>
</dbReference>
<sequence>MSKEEIMEYIKVEIGAILDQSPDEIDEDINFLKIGISSVQALKIMNRIRRKLEVEISPVAMFEYKTIDEFSGYLSESLNEKEVI</sequence>
<evidence type="ECO:0000256" key="1">
    <source>
        <dbReference type="ARBA" id="ARBA00022450"/>
    </source>
</evidence>
<evidence type="ECO:0000259" key="3">
    <source>
        <dbReference type="PROSITE" id="PS50075"/>
    </source>
</evidence>
<dbReference type="Proteomes" id="UP001235840">
    <property type="component" value="Unassembled WGS sequence"/>
</dbReference>
<name>A0ABT9VV90_9BACI</name>
<comment type="caution">
    <text evidence="4">The sequence shown here is derived from an EMBL/GenBank/DDBJ whole genome shotgun (WGS) entry which is preliminary data.</text>
</comment>
<dbReference type="Pfam" id="PF00550">
    <property type="entry name" value="PP-binding"/>
    <property type="match status" value="1"/>
</dbReference>
<protein>
    <submittedName>
        <fullName evidence="4">Acyl carrier protein</fullName>
    </submittedName>
</protein>
<feature type="domain" description="Carrier" evidence="3">
    <location>
        <begin position="1"/>
        <end position="78"/>
    </location>
</feature>
<evidence type="ECO:0000313" key="4">
    <source>
        <dbReference type="EMBL" id="MDQ0164747.1"/>
    </source>
</evidence>
<reference evidence="4 5" key="1">
    <citation type="submission" date="2023-07" db="EMBL/GenBank/DDBJ databases">
        <title>Genomic Encyclopedia of Type Strains, Phase IV (KMG-IV): sequencing the most valuable type-strain genomes for metagenomic binning, comparative biology and taxonomic classification.</title>
        <authorList>
            <person name="Goeker M."/>
        </authorList>
    </citation>
    <scope>NUCLEOTIDE SEQUENCE [LARGE SCALE GENOMIC DNA]</scope>
    <source>
        <strain evidence="4 5">DSM 12751</strain>
    </source>
</reference>
<organism evidence="4 5">
    <name type="scientific">Caldalkalibacillus horti</name>
    <dbReference type="NCBI Taxonomy" id="77523"/>
    <lineage>
        <taxon>Bacteria</taxon>
        <taxon>Bacillati</taxon>
        <taxon>Bacillota</taxon>
        <taxon>Bacilli</taxon>
        <taxon>Bacillales</taxon>
        <taxon>Bacillaceae</taxon>
        <taxon>Caldalkalibacillus</taxon>
    </lineage>
</organism>
<dbReference type="SMART" id="SM01294">
    <property type="entry name" value="PKS_PP_betabranch"/>
    <property type="match status" value="1"/>
</dbReference>
<keyword evidence="2" id="KW-0597">Phosphoprotein</keyword>
<dbReference type="EMBL" id="JAUSTY010000002">
    <property type="protein sequence ID" value="MDQ0164747.1"/>
    <property type="molecule type" value="Genomic_DNA"/>
</dbReference>
<dbReference type="RefSeq" id="WP_307390815.1">
    <property type="nucleotide sequence ID" value="NZ_BAAADK010000018.1"/>
</dbReference>
<dbReference type="SUPFAM" id="SSF47336">
    <property type="entry name" value="ACP-like"/>
    <property type="match status" value="1"/>
</dbReference>
<dbReference type="Gene3D" id="1.10.1200.10">
    <property type="entry name" value="ACP-like"/>
    <property type="match status" value="1"/>
</dbReference>
<dbReference type="SMART" id="SM00823">
    <property type="entry name" value="PKS_PP"/>
    <property type="match status" value="1"/>
</dbReference>
<evidence type="ECO:0000256" key="2">
    <source>
        <dbReference type="ARBA" id="ARBA00022553"/>
    </source>
</evidence>
<keyword evidence="5" id="KW-1185">Reference proteome</keyword>